<evidence type="ECO:0000256" key="18">
    <source>
        <dbReference type="ARBA" id="ARBA00048086"/>
    </source>
</evidence>
<evidence type="ECO:0000256" key="17">
    <source>
        <dbReference type="ARBA" id="ARBA00047916"/>
    </source>
</evidence>
<evidence type="ECO:0000256" key="19">
    <source>
        <dbReference type="ARBA" id="ARBA00049038"/>
    </source>
</evidence>
<evidence type="ECO:0000313" key="28">
    <source>
        <dbReference type="Proteomes" id="UP001608902"/>
    </source>
</evidence>
<evidence type="ECO:0000256" key="5">
    <source>
        <dbReference type="ARBA" id="ARBA00022553"/>
    </source>
</evidence>
<dbReference type="GO" id="GO:0005743">
    <property type="term" value="C:mitochondrial inner membrane"/>
    <property type="evidence" value="ECO:0007669"/>
    <property type="project" value="UniProtKB-SubCell"/>
</dbReference>
<feature type="domain" description="Acyl-CoA dehydrogenase/oxidase N-terminal" evidence="25">
    <location>
        <begin position="82"/>
        <end position="190"/>
    </location>
</feature>
<dbReference type="GO" id="GO:0006631">
    <property type="term" value="P:fatty acid metabolic process"/>
    <property type="evidence" value="ECO:0007669"/>
    <property type="project" value="UniProtKB-KW"/>
</dbReference>
<dbReference type="InterPro" id="IPR036250">
    <property type="entry name" value="AcylCo_DH-like_C"/>
</dbReference>
<evidence type="ECO:0000256" key="13">
    <source>
        <dbReference type="ARBA" id="ARBA00023098"/>
    </source>
</evidence>
<dbReference type="EMBL" id="JBGFUD010000080">
    <property type="protein sequence ID" value="MFH4973585.1"/>
    <property type="molecule type" value="Genomic_DNA"/>
</dbReference>
<keyword evidence="9" id="KW-0276">Fatty acid metabolism</keyword>
<dbReference type="InterPro" id="IPR009100">
    <property type="entry name" value="AcylCoA_DH/oxidase_NM_dom_sf"/>
</dbReference>
<evidence type="ECO:0000313" key="27">
    <source>
        <dbReference type="EMBL" id="MFH4973585.1"/>
    </source>
</evidence>
<dbReference type="CDD" id="cd01161">
    <property type="entry name" value="VLCAD"/>
    <property type="match status" value="1"/>
</dbReference>
<dbReference type="FunFam" id="2.40.110.10:FF:000006">
    <property type="entry name" value="very long-chain specific acyl-CoA dehydrogenase, mitochondrial"/>
    <property type="match status" value="1"/>
</dbReference>
<evidence type="ECO:0000259" key="23">
    <source>
        <dbReference type="Pfam" id="PF00441"/>
    </source>
</evidence>
<comment type="similarity">
    <text evidence="4 22">Belongs to the acyl-CoA dehydrogenase family.</text>
</comment>
<dbReference type="FunFam" id="1.20.140.10:FF:000008">
    <property type="entry name" value="acyl-CoA dehydrogenase family member 9, mitochondrial"/>
    <property type="match status" value="1"/>
</dbReference>
<evidence type="ECO:0000256" key="2">
    <source>
        <dbReference type="ARBA" id="ARBA00004637"/>
    </source>
</evidence>
<evidence type="ECO:0000256" key="6">
    <source>
        <dbReference type="ARBA" id="ARBA00022630"/>
    </source>
</evidence>
<reference evidence="27 28" key="1">
    <citation type="submission" date="2024-08" db="EMBL/GenBank/DDBJ databases">
        <title>Gnathostoma spinigerum genome.</title>
        <authorList>
            <person name="Gonzalez-Bertolin B."/>
            <person name="Monzon S."/>
            <person name="Zaballos A."/>
            <person name="Jimenez P."/>
            <person name="Dekumyoy P."/>
            <person name="Varona S."/>
            <person name="Cuesta I."/>
            <person name="Sumanam S."/>
            <person name="Adisakwattana P."/>
            <person name="Gasser R.B."/>
            <person name="Hernandez-Gonzalez A."/>
            <person name="Young N.D."/>
            <person name="Perteguer M.J."/>
        </authorList>
    </citation>
    <scope>NUCLEOTIDE SEQUENCE [LARGE SCALE GENOMIC DNA]</scope>
    <source>
        <strain evidence="27">AL3</strain>
        <tissue evidence="27">Liver</tissue>
    </source>
</reference>
<dbReference type="InterPro" id="IPR006091">
    <property type="entry name" value="Acyl-CoA_Oxase/DH_mid-dom"/>
</dbReference>
<dbReference type="PANTHER" id="PTHR43884:SF11">
    <property type="entry name" value="VERY LONG-CHAIN SPECIFIC ACYL-COA DEHYDROGENASE, MITOCHONDRIAL"/>
    <property type="match status" value="1"/>
</dbReference>
<evidence type="ECO:0000256" key="10">
    <source>
        <dbReference type="ARBA" id="ARBA00022946"/>
    </source>
</evidence>
<evidence type="ECO:0000256" key="22">
    <source>
        <dbReference type="RuleBase" id="RU362125"/>
    </source>
</evidence>
<dbReference type="Proteomes" id="UP001608902">
    <property type="component" value="Unassembled WGS sequence"/>
</dbReference>
<dbReference type="Gene3D" id="1.20.140.10">
    <property type="entry name" value="Butyryl-CoA Dehydrogenase, subunit A, domain 3"/>
    <property type="match status" value="2"/>
</dbReference>
<evidence type="ECO:0000256" key="8">
    <source>
        <dbReference type="ARBA" id="ARBA00022827"/>
    </source>
</evidence>
<gene>
    <name evidence="27" type="ORF">AB6A40_000294</name>
</gene>
<feature type="domain" description="Acyl-CoA dehydrogenase/oxidase C-terminal" evidence="23">
    <location>
        <begin position="308"/>
        <end position="454"/>
    </location>
</feature>
<dbReference type="Pfam" id="PF00441">
    <property type="entry name" value="Acyl-CoA_dh_1"/>
    <property type="match status" value="1"/>
</dbReference>
<keyword evidence="11" id="KW-0007">Acetylation</keyword>
<comment type="caution">
    <text evidence="27">The sequence shown here is derived from an EMBL/GenBank/DDBJ whole genome shotgun (WGS) entry which is preliminary data.</text>
</comment>
<evidence type="ECO:0000256" key="9">
    <source>
        <dbReference type="ARBA" id="ARBA00022832"/>
    </source>
</evidence>
<organism evidence="27 28">
    <name type="scientific">Gnathostoma spinigerum</name>
    <dbReference type="NCBI Taxonomy" id="75299"/>
    <lineage>
        <taxon>Eukaryota</taxon>
        <taxon>Metazoa</taxon>
        <taxon>Ecdysozoa</taxon>
        <taxon>Nematoda</taxon>
        <taxon>Chromadorea</taxon>
        <taxon>Rhabditida</taxon>
        <taxon>Spirurina</taxon>
        <taxon>Gnathostomatomorpha</taxon>
        <taxon>Gnathostomatoidea</taxon>
        <taxon>Gnathostomatidae</taxon>
        <taxon>Gnathostoma</taxon>
    </lineage>
</organism>
<comment type="catalytic activity">
    <reaction evidence="17">
        <text>oxidized [electron-transfer flavoprotein] + hexadecanoyl-CoA + H(+) = (2E)-hexadecenoyl-CoA + reduced [electron-transfer flavoprotein]</text>
        <dbReference type="Rhea" id="RHEA:43448"/>
        <dbReference type="Rhea" id="RHEA-COMP:10685"/>
        <dbReference type="Rhea" id="RHEA-COMP:10686"/>
        <dbReference type="ChEBI" id="CHEBI:15378"/>
        <dbReference type="ChEBI" id="CHEBI:57379"/>
        <dbReference type="ChEBI" id="CHEBI:57692"/>
        <dbReference type="ChEBI" id="CHEBI:58307"/>
        <dbReference type="ChEBI" id="CHEBI:61526"/>
    </reaction>
    <physiologicalReaction direction="left-to-right" evidence="17">
        <dbReference type="Rhea" id="RHEA:43449"/>
    </physiologicalReaction>
</comment>
<evidence type="ECO:0000256" key="15">
    <source>
        <dbReference type="ARBA" id="ARBA00023136"/>
    </source>
</evidence>
<feature type="domain" description="Acyl-CoA oxidase/dehydrogenase middle" evidence="24">
    <location>
        <begin position="195"/>
        <end position="295"/>
    </location>
</feature>
<comment type="subcellular location">
    <subcellularLocation>
        <location evidence="2">Mitochondrion inner membrane</location>
        <topology evidence="2">Peripheral membrane protein</topology>
    </subcellularLocation>
</comment>
<comment type="cofactor">
    <cofactor evidence="1 22">
        <name>FAD</name>
        <dbReference type="ChEBI" id="CHEBI:57692"/>
    </cofactor>
</comment>
<dbReference type="InterPro" id="IPR049448">
    <property type="entry name" value="ACAD9/ACADV-like_C"/>
</dbReference>
<evidence type="ECO:0000256" key="11">
    <source>
        <dbReference type="ARBA" id="ARBA00022990"/>
    </source>
</evidence>
<proteinExistence type="inferred from homology"/>
<evidence type="ECO:0000256" key="21">
    <source>
        <dbReference type="ARBA" id="ARBA00049224"/>
    </source>
</evidence>
<keyword evidence="8 22" id="KW-0274">FAD</keyword>
<evidence type="ECO:0000259" key="24">
    <source>
        <dbReference type="Pfam" id="PF02770"/>
    </source>
</evidence>
<comment type="catalytic activity">
    <reaction evidence="21">
        <text>octadecanoyl-CoA + oxidized [electron-transfer flavoprotein] + H(+) = (2E)-octadecenoyl-CoA + reduced [electron-transfer flavoprotein]</text>
        <dbReference type="Rhea" id="RHEA:47240"/>
        <dbReference type="Rhea" id="RHEA-COMP:10685"/>
        <dbReference type="Rhea" id="RHEA-COMP:10686"/>
        <dbReference type="ChEBI" id="CHEBI:15378"/>
        <dbReference type="ChEBI" id="CHEBI:57394"/>
        <dbReference type="ChEBI" id="CHEBI:57692"/>
        <dbReference type="ChEBI" id="CHEBI:58307"/>
        <dbReference type="ChEBI" id="CHEBI:71412"/>
    </reaction>
    <physiologicalReaction direction="left-to-right" evidence="21">
        <dbReference type="Rhea" id="RHEA:47241"/>
    </physiologicalReaction>
</comment>
<protein>
    <submittedName>
        <fullName evidence="27">Uncharacterized protein</fullName>
    </submittedName>
</protein>
<evidence type="ECO:0000256" key="14">
    <source>
        <dbReference type="ARBA" id="ARBA00023128"/>
    </source>
</evidence>
<keyword evidence="14" id="KW-0496">Mitochondrion</keyword>
<dbReference type="InterPro" id="IPR009075">
    <property type="entry name" value="AcylCo_DH/oxidase_C"/>
</dbReference>
<evidence type="ECO:0000259" key="26">
    <source>
        <dbReference type="Pfam" id="PF21343"/>
    </source>
</evidence>
<keyword evidence="7" id="KW-0999">Mitochondrion inner membrane</keyword>
<dbReference type="Pfam" id="PF02771">
    <property type="entry name" value="Acyl-CoA_dh_N"/>
    <property type="match status" value="1"/>
</dbReference>
<dbReference type="SUPFAM" id="SSF56645">
    <property type="entry name" value="Acyl-CoA dehydrogenase NM domain-like"/>
    <property type="match status" value="1"/>
</dbReference>
<name>A0ABD6E2R8_9BILA</name>
<accession>A0ABD6E2R8</accession>
<evidence type="ECO:0000256" key="1">
    <source>
        <dbReference type="ARBA" id="ARBA00001974"/>
    </source>
</evidence>
<comment type="pathway">
    <text evidence="3">Lipid metabolism; mitochondrial fatty acid beta-oxidation.</text>
</comment>
<sequence length="627" mass="69273">MRRKDAMLSCYRLTSRSISASHLRVLCSVRTQVTAAKPSETKSDKNVQPQISSSFVMNMFRGRAVTDNILPFPVSLSDERKETLQMFLQPTEKFLQEVDDPFKNDEMMDIPKTVLDQFAELGAFGALVPEEYEGAGLNNTQMARLAEVVGAHDLSLGVVMGAHQSIGYKGILLYGTEDQKKKYLPDLATGRKYAAFCLTEPTVGSDAASVKTRAEKTADGKYYIINGGKLWISNGNFADVFTVFAQTPMKGADGKMKDKVSAFIVERKHGGVTHGQLEKKMGIKGSNTVAVNFDNTKVPVENLLGVEGEGFKIAMNILNNGRFGIPAACTGSMKHCIKKTIDHITQREQFGKKLMEFGNVQEQLTDMITRHYATESVTYMLASNMDKGITDYQLEAAIAKVMASENAWKVCDAAIQLHGGMGFMKECGLEMILRDLRVFRIFEGANDILRLFVALTGIQYAGKHLQHVAKQIKSGSLGTFIGEAMRRATGNTGCHFDSHLPASLKESGTNLNTSIARFGKTVETLLMKHKKAIIERQFELIRIADAAIDIYCMAAVLSRCIYTAKLHSASAHEEKIAKLFCLQANRRVTDLLNEISSHPDKEIGMIHDIAMDVCKENGLVQMHPLQL</sequence>
<evidence type="ECO:0000259" key="25">
    <source>
        <dbReference type="Pfam" id="PF02771"/>
    </source>
</evidence>
<dbReference type="InterPro" id="IPR013786">
    <property type="entry name" value="AcylCoA_DH/ox_N"/>
</dbReference>
<dbReference type="FunFam" id="1.10.540.10:FF:000001">
    <property type="entry name" value="Very long-chain-specific acyl-CoA dehydrogenase, mitochondrial"/>
    <property type="match status" value="1"/>
</dbReference>
<dbReference type="PANTHER" id="PTHR43884">
    <property type="entry name" value="ACYL-COA DEHYDROGENASE"/>
    <property type="match status" value="1"/>
</dbReference>
<evidence type="ECO:0000256" key="3">
    <source>
        <dbReference type="ARBA" id="ARBA00005198"/>
    </source>
</evidence>
<keyword evidence="28" id="KW-1185">Reference proteome</keyword>
<comment type="catalytic activity">
    <reaction evidence="18">
        <text>tetracosanoyl-CoA + oxidized [electron-transfer flavoprotein] + H(+) = (2E)-tetracosenoyl-CoA + reduced [electron-transfer flavoprotein]</text>
        <dbReference type="Rhea" id="RHEA:47232"/>
        <dbReference type="Rhea" id="RHEA-COMP:10685"/>
        <dbReference type="Rhea" id="RHEA-COMP:10686"/>
        <dbReference type="ChEBI" id="CHEBI:15378"/>
        <dbReference type="ChEBI" id="CHEBI:57692"/>
        <dbReference type="ChEBI" id="CHEBI:58307"/>
        <dbReference type="ChEBI" id="CHEBI:65052"/>
        <dbReference type="ChEBI" id="CHEBI:74693"/>
    </reaction>
    <physiologicalReaction direction="left-to-right" evidence="18">
        <dbReference type="Rhea" id="RHEA:47233"/>
    </physiologicalReaction>
</comment>
<dbReference type="Gene3D" id="1.10.540.10">
    <property type="entry name" value="Acyl-CoA dehydrogenase/oxidase, N-terminal domain"/>
    <property type="match status" value="1"/>
</dbReference>
<keyword evidence="13" id="KW-0443">Lipid metabolism</keyword>
<keyword evidence="15" id="KW-0472">Membrane</keyword>
<keyword evidence="5" id="KW-0597">Phosphoprotein</keyword>
<dbReference type="SUPFAM" id="SSF47203">
    <property type="entry name" value="Acyl-CoA dehydrogenase C-terminal domain-like"/>
    <property type="match status" value="1"/>
</dbReference>
<comment type="catalytic activity">
    <reaction evidence="16">
        <text>dodecanoyl-CoA + oxidized [electron-transfer flavoprotein] + H(+) = (2E)-dodecenoyl-CoA + reduced [electron-transfer flavoprotein]</text>
        <dbReference type="Rhea" id="RHEA:47296"/>
        <dbReference type="Rhea" id="RHEA-COMP:10685"/>
        <dbReference type="Rhea" id="RHEA-COMP:10686"/>
        <dbReference type="ChEBI" id="CHEBI:15378"/>
        <dbReference type="ChEBI" id="CHEBI:57330"/>
        <dbReference type="ChEBI" id="CHEBI:57375"/>
        <dbReference type="ChEBI" id="CHEBI:57692"/>
        <dbReference type="ChEBI" id="CHEBI:58307"/>
    </reaction>
    <physiologicalReaction direction="left-to-right" evidence="16">
        <dbReference type="Rhea" id="RHEA:47297"/>
    </physiologicalReaction>
</comment>
<evidence type="ECO:0000256" key="20">
    <source>
        <dbReference type="ARBA" id="ARBA00049140"/>
    </source>
</evidence>
<comment type="catalytic activity">
    <reaction evidence="19">
        <text>tetradecanoyl-CoA + oxidized [electron-transfer flavoprotein] + H(+) = (2E)-tetradecenoyl-CoA + reduced [electron-transfer flavoprotein]</text>
        <dbReference type="Rhea" id="RHEA:47316"/>
        <dbReference type="Rhea" id="RHEA-COMP:10685"/>
        <dbReference type="Rhea" id="RHEA-COMP:10686"/>
        <dbReference type="ChEBI" id="CHEBI:15378"/>
        <dbReference type="ChEBI" id="CHEBI:57385"/>
        <dbReference type="ChEBI" id="CHEBI:57692"/>
        <dbReference type="ChEBI" id="CHEBI:58307"/>
        <dbReference type="ChEBI" id="CHEBI:61405"/>
    </reaction>
    <physiologicalReaction direction="left-to-right" evidence="19">
        <dbReference type="Rhea" id="RHEA:47317"/>
    </physiologicalReaction>
</comment>
<keyword evidence="6 22" id="KW-0285">Flavoprotein</keyword>
<evidence type="ECO:0000256" key="12">
    <source>
        <dbReference type="ARBA" id="ARBA00023002"/>
    </source>
</evidence>
<dbReference type="GO" id="GO:0016491">
    <property type="term" value="F:oxidoreductase activity"/>
    <property type="evidence" value="ECO:0007669"/>
    <property type="project" value="UniProtKB-KW"/>
</dbReference>
<evidence type="ECO:0000256" key="7">
    <source>
        <dbReference type="ARBA" id="ARBA00022792"/>
    </source>
</evidence>
<dbReference type="Pfam" id="PF02770">
    <property type="entry name" value="Acyl-CoA_dh_M"/>
    <property type="match status" value="1"/>
</dbReference>
<comment type="catalytic activity">
    <reaction evidence="20">
        <text>eicosanoyl-CoA + oxidized [electron-transfer flavoprotein] + H(+) = (2E)-eicosenoyl-CoA + reduced [electron-transfer flavoprotein]</text>
        <dbReference type="Rhea" id="RHEA:47236"/>
        <dbReference type="Rhea" id="RHEA-COMP:10685"/>
        <dbReference type="Rhea" id="RHEA-COMP:10686"/>
        <dbReference type="ChEBI" id="CHEBI:15378"/>
        <dbReference type="ChEBI" id="CHEBI:57380"/>
        <dbReference type="ChEBI" id="CHEBI:57692"/>
        <dbReference type="ChEBI" id="CHEBI:58307"/>
        <dbReference type="ChEBI" id="CHEBI:74691"/>
    </reaction>
    <physiologicalReaction direction="left-to-right" evidence="20">
        <dbReference type="Rhea" id="RHEA:47237"/>
    </physiologicalReaction>
</comment>
<dbReference type="Gene3D" id="2.40.110.10">
    <property type="entry name" value="Butyryl-CoA Dehydrogenase, subunit A, domain 2"/>
    <property type="match status" value="1"/>
</dbReference>
<keyword evidence="12 22" id="KW-0560">Oxidoreductase</keyword>
<dbReference type="Pfam" id="PF21343">
    <property type="entry name" value="ACAD9-ACADV_C"/>
    <property type="match status" value="1"/>
</dbReference>
<evidence type="ECO:0000256" key="4">
    <source>
        <dbReference type="ARBA" id="ARBA00009347"/>
    </source>
</evidence>
<evidence type="ECO:0000256" key="16">
    <source>
        <dbReference type="ARBA" id="ARBA00047893"/>
    </source>
</evidence>
<dbReference type="AlphaFoldDB" id="A0ABD6E2R8"/>
<keyword evidence="10" id="KW-0809">Transit peptide</keyword>
<dbReference type="InterPro" id="IPR037069">
    <property type="entry name" value="AcylCoA_DH/ox_N_sf"/>
</dbReference>
<dbReference type="InterPro" id="IPR046373">
    <property type="entry name" value="Acyl-CoA_Oxase/DH_mid-dom_sf"/>
</dbReference>
<feature type="domain" description="ACAD9/ACADV-like C-terminal" evidence="26">
    <location>
        <begin position="503"/>
        <end position="618"/>
    </location>
</feature>